<gene>
    <name evidence="4" type="ORF">MAGMO_1259</name>
</gene>
<proteinExistence type="predicted"/>
<feature type="modified residue" description="4-aspartylphosphate" evidence="1">
    <location>
        <position position="85"/>
    </location>
</feature>
<reference evidence="4" key="1">
    <citation type="submission" date="2015-04" db="EMBL/GenBank/DDBJ databases">
        <authorList>
            <person name="Syromyatnikov M.Y."/>
            <person name="Popov V.N."/>
        </authorList>
    </citation>
    <scope>NUCLEOTIDE SEQUENCE</scope>
    <source>
        <strain evidence="4">MO-1</strain>
    </source>
</reference>
<evidence type="ECO:0000313" key="4">
    <source>
        <dbReference type="EMBL" id="CRH05451.1"/>
    </source>
</evidence>
<evidence type="ECO:0000259" key="3">
    <source>
        <dbReference type="PROSITE" id="PS50110"/>
    </source>
</evidence>
<feature type="domain" description="Response regulatory" evidence="3">
    <location>
        <begin position="4"/>
        <end position="152"/>
    </location>
</feature>
<name>A0A1S7LHT6_MAGMO</name>
<keyword evidence="1" id="KW-0597">Phosphoprotein</keyword>
<dbReference type="GO" id="GO:0000160">
    <property type="term" value="P:phosphorelay signal transduction system"/>
    <property type="evidence" value="ECO:0007669"/>
    <property type="project" value="InterPro"/>
</dbReference>
<protein>
    <submittedName>
        <fullName evidence="4">Putative CheY-like Response regulator</fullName>
    </submittedName>
</protein>
<accession>A0A1S7LHT6</accession>
<dbReference type="Pfam" id="PF00072">
    <property type="entry name" value="Response_reg"/>
    <property type="match status" value="1"/>
</dbReference>
<dbReference type="Gene3D" id="3.40.50.2300">
    <property type="match status" value="1"/>
</dbReference>
<sequence>MNKRLLVLDDDHQLLKVYEGILLPDPGAAEAAKLAAFLGEVVEEPEDLEGVVNFEVTLLDQGIKGVEAVKSALQDGKPYAAAFLDNRMPPGIDGLEAAQRIRELDPHVIIHMITAYADHPVDQIHEKLKHDVQMLRKPITRDEIFQLARDACERWQHEHDLRVRLEEVEAELVALSREREELLATQQGGPERTVVVDFGGGEDFEGSWVDMLDK</sequence>
<evidence type="ECO:0000256" key="1">
    <source>
        <dbReference type="PROSITE-ProRule" id="PRU00169"/>
    </source>
</evidence>
<dbReference type="EMBL" id="LO017727">
    <property type="protein sequence ID" value="CRH05451.1"/>
    <property type="molecule type" value="Genomic_DNA"/>
</dbReference>
<dbReference type="SUPFAM" id="SSF52172">
    <property type="entry name" value="CheY-like"/>
    <property type="match status" value="1"/>
</dbReference>
<evidence type="ECO:0000256" key="2">
    <source>
        <dbReference type="SAM" id="Coils"/>
    </source>
</evidence>
<organism evidence="4">
    <name type="scientific">Magnetococcus massalia (strain MO-1)</name>
    <dbReference type="NCBI Taxonomy" id="451514"/>
    <lineage>
        <taxon>Bacteria</taxon>
        <taxon>Pseudomonadati</taxon>
        <taxon>Pseudomonadota</taxon>
        <taxon>Magnetococcia</taxon>
        <taxon>Magnetococcales</taxon>
        <taxon>Magnetococcaceae</taxon>
        <taxon>Magnetococcus</taxon>
    </lineage>
</organism>
<feature type="coiled-coil region" evidence="2">
    <location>
        <begin position="158"/>
        <end position="185"/>
    </location>
</feature>
<keyword evidence="2" id="KW-0175">Coiled coil</keyword>
<dbReference type="InterPro" id="IPR011006">
    <property type="entry name" value="CheY-like_superfamily"/>
</dbReference>
<dbReference type="AlphaFoldDB" id="A0A1S7LHT6"/>
<dbReference type="PROSITE" id="PS50110">
    <property type="entry name" value="RESPONSE_REGULATORY"/>
    <property type="match status" value="1"/>
</dbReference>
<dbReference type="InterPro" id="IPR001789">
    <property type="entry name" value="Sig_transdc_resp-reg_receiver"/>
</dbReference>